<protein>
    <submittedName>
        <fullName evidence="4">PaREP1</fullName>
    </submittedName>
</protein>
<dbReference type="Proteomes" id="UP000001431">
    <property type="component" value="Chromosome"/>
</dbReference>
<dbReference type="KEGG" id="pcl:Pcal_1545"/>
<dbReference type="Pfam" id="PF12804">
    <property type="entry name" value="NTP_transf_3"/>
    <property type="match status" value="1"/>
</dbReference>
<dbReference type="GeneID" id="4908433"/>
<dbReference type="InterPro" id="IPR036086">
    <property type="entry name" value="ParB/Sulfiredoxin_sf"/>
</dbReference>
<evidence type="ECO:0000256" key="2">
    <source>
        <dbReference type="SAM" id="Phobius"/>
    </source>
</evidence>
<keyword evidence="5" id="KW-1185">Reference proteome</keyword>
<keyword evidence="2" id="KW-0472">Membrane</keyword>
<dbReference type="eggNOG" id="arCOG01871">
    <property type="taxonomic scope" value="Archaea"/>
</dbReference>
<evidence type="ECO:0000259" key="3">
    <source>
        <dbReference type="Pfam" id="PF12804"/>
    </source>
</evidence>
<proteinExistence type="predicted"/>
<evidence type="ECO:0000313" key="4">
    <source>
        <dbReference type="EMBL" id="ABO08963.1"/>
    </source>
</evidence>
<dbReference type="EMBL" id="CP000561">
    <property type="protein sequence ID" value="ABO08963.1"/>
    <property type="molecule type" value="Genomic_DNA"/>
</dbReference>
<reference evidence="4" key="1">
    <citation type="submission" date="2007-02" db="EMBL/GenBank/DDBJ databases">
        <title>Complete sequence of Pyrobaculum calidifontis JCM 11548.</title>
        <authorList>
            <consortium name="US DOE Joint Genome Institute"/>
            <person name="Copeland A."/>
            <person name="Lucas S."/>
            <person name="Lapidus A."/>
            <person name="Barry K."/>
            <person name="Glavina del Rio T."/>
            <person name="Dalin E."/>
            <person name="Tice H."/>
            <person name="Pitluck S."/>
            <person name="Chain P."/>
            <person name="Malfatti S."/>
            <person name="Shin M."/>
            <person name="Vergez L."/>
            <person name="Schmutz J."/>
            <person name="Larimer F."/>
            <person name="Land M."/>
            <person name="Hauser L."/>
            <person name="Kyrpides N."/>
            <person name="Mikhailova N."/>
            <person name="Cozen A.E."/>
            <person name="Fitz-Gibbon S.T."/>
            <person name="House C.H."/>
            <person name="Saltikov C."/>
            <person name="Lowe T.M."/>
            <person name="Richardson P."/>
        </authorList>
    </citation>
    <scope>NUCLEOTIDE SEQUENCE [LARGE SCALE GENOMIC DNA]</scope>
    <source>
        <strain evidence="4">JCM 11548</strain>
    </source>
</reference>
<accession>A3MWE6</accession>
<dbReference type="PANTHER" id="PTHR19136">
    <property type="entry name" value="MOLYBDENUM COFACTOR GUANYLYLTRANSFERASE"/>
    <property type="match status" value="1"/>
</dbReference>
<dbReference type="AlphaFoldDB" id="A3MWE6"/>
<keyword evidence="1" id="KW-0808">Transferase</keyword>
<dbReference type="HOGENOM" id="CLU_989079_0_0_2"/>
<sequence>MRAVVLAGGRGSRMGRPEKCLLPVGAVPLLLRVAAALIWAGFDEVVVATTRGHPGIVWLAKTWGLAVDYTEGLGYGPDLVRLAERHAPALFASCDLANLTPSHVKPLLSRPRMATAVASGQYVGLTWMPSPNMSKWEEVEVPPLMNINTWRDYEEAEADPPPAYPLPMDPHTLRPHEDVFPDVVAGEAPIAVEAWTCTVLDGHHRLNKAKREGRPIFALPVDYRAVEVNMTKMEVLARAAAGLLYPPKTTWHTYRGIHISQIPTAQLPHMPTRLLKCDAI</sequence>
<dbReference type="GO" id="GO:0016779">
    <property type="term" value="F:nucleotidyltransferase activity"/>
    <property type="evidence" value="ECO:0007669"/>
    <property type="project" value="TreeGrafter"/>
</dbReference>
<organism evidence="4 5">
    <name type="scientific">Pyrobaculum calidifontis (strain DSM 21063 / JCM 11548 / VA1)</name>
    <dbReference type="NCBI Taxonomy" id="410359"/>
    <lineage>
        <taxon>Archaea</taxon>
        <taxon>Thermoproteota</taxon>
        <taxon>Thermoprotei</taxon>
        <taxon>Thermoproteales</taxon>
        <taxon>Thermoproteaceae</taxon>
        <taxon>Pyrobaculum</taxon>
    </lineage>
</organism>
<keyword evidence="2" id="KW-0812">Transmembrane</keyword>
<dbReference type="InterPro" id="IPR029044">
    <property type="entry name" value="Nucleotide-diphossugar_trans"/>
</dbReference>
<dbReference type="OrthoDB" id="28434at2157"/>
<dbReference type="InterPro" id="IPR025877">
    <property type="entry name" value="MobA-like_NTP_Trfase"/>
</dbReference>
<dbReference type="STRING" id="410359.Pcal_1545"/>
<keyword evidence="2" id="KW-1133">Transmembrane helix</keyword>
<gene>
    <name evidence="4" type="ordered locus">Pcal_1545</name>
</gene>
<feature type="transmembrane region" description="Helical" evidence="2">
    <location>
        <begin position="20"/>
        <end position="42"/>
    </location>
</feature>
<feature type="domain" description="MobA-like NTP transferase" evidence="3">
    <location>
        <begin position="3"/>
        <end position="116"/>
    </location>
</feature>
<evidence type="ECO:0000256" key="1">
    <source>
        <dbReference type="ARBA" id="ARBA00022679"/>
    </source>
</evidence>
<name>A3MWE6_PYRCJ</name>
<dbReference type="Gene3D" id="3.90.550.10">
    <property type="entry name" value="Spore Coat Polysaccharide Biosynthesis Protein SpsA, Chain A"/>
    <property type="match status" value="1"/>
</dbReference>
<dbReference type="SUPFAM" id="SSF53448">
    <property type="entry name" value="Nucleotide-diphospho-sugar transferases"/>
    <property type="match status" value="1"/>
</dbReference>
<dbReference type="SUPFAM" id="SSF110849">
    <property type="entry name" value="ParB/Sulfiredoxin"/>
    <property type="match status" value="1"/>
</dbReference>
<evidence type="ECO:0000313" key="5">
    <source>
        <dbReference type="Proteomes" id="UP000001431"/>
    </source>
</evidence>
<dbReference type="PANTHER" id="PTHR19136:SF86">
    <property type="entry name" value="ADENOSYLCOBINAMIDE-PHOSPHATE GUANYLYLTRANSFERASE"/>
    <property type="match status" value="1"/>
</dbReference>
<dbReference type="RefSeq" id="WP_011850221.1">
    <property type="nucleotide sequence ID" value="NC_009073.1"/>
</dbReference>